<feature type="non-terminal residue" evidence="6">
    <location>
        <position position="1"/>
    </location>
</feature>
<accession>A0A1D2NEM0</accession>
<sequence>VFTLLRISVAASDTILSDLPDSSGGANDSSLYVGMILPYTIYQRRGYIRQVNYALNNFKRQHSSEQVFSSFFNISELQKHVVIRMISFSPSPQDIETAVCEITSSKTVSAIIYLNNNEMYTNATATSQYLFQLAGRLGLPVIAWNADNSGFQRINSGMVLQMAPSIDHQVGAMLSILKQYQSHQFAIVTSQIAGHEDFVQVIQDIVFDSSFKFEILTSILVHSETDLLPLVDSGARIVLLYCTKEEAIWIMKAATTYGLTGAEYNWIVTQSVVGDNLKVPYYPNMYQQLPVGMIAIRFNTTLDSLKEEIGNALGVFVNGALDFRRHANNNGISLTPNQNASCEGIGDQVRWSEGERFYRTLRNVSVRYPGGSRPPLRFNSDGTIMNVELQIMILRSTNEKYLKWEQVGIWHSWNTVDNESQLELDIDEDIVWLGTTHKPIEEIPLILN</sequence>
<feature type="domain" description="Receptor ligand binding region" evidence="5">
    <location>
        <begin position="125"/>
        <end position="392"/>
    </location>
</feature>
<dbReference type="InterPro" id="IPR001828">
    <property type="entry name" value="ANF_lig-bd_rcpt"/>
</dbReference>
<dbReference type="InterPro" id="IPR028082">
    <property type="entry name" value="Peripla_BP_I"/>
</dbReference>
<evidence type="ECO:0000256" key="3">
    <source>
        <dbReference type="ARBA" id="ARBA00022989"/>
    </source>
</evidence>
<dbReference type="Proteomes" id="UP000094527">
    <property type="component" value="Unassembled WGS sequence"/>
</dbReference>
<evidence type="ECO:0000313" key="7">
    <source>
        <dbReference type="Proteomes" id="UP000094527"/>
    </source>
</evidence>
<dbReference type="Gene3D" id="3.40.50.2300">
    <property type="match status" value="2"/>
</dbReference>
<keyword evidence="6" id="KW-0675">Receptor</keyword>
<keyword evidence="3" id="KW-1133">Transmembrane helix</keyword>
<dbReference type="OMA" id="YGESRWN"/>
<dbReference type="SUPFAM" id="SSF53822">
    <property type="entry name" value="Periplasmic binding protein-like I"/>
    <property type="match status" value="1"/>
</dbReference>
<evidence type="ECO:0000256" key="4">
    <source>
        <dbReference type="ARBA" id="ARBA00023136"/>
    </source>
</evidence>
<dbReference type="AlphaFoldDB" id="A0A1D2NEM0"/>
<dbReference type="GO" id="GO:0016020">
    <property type="term" value="C:membrane"/>
    <property type="evidence" value="ECO:0007669"/>
    <property type="project" value="UniProtKB-SubCell"/>
</dbReference>
<dbReference type="STRING" id="48709.A0A1D2NEM0"/>
<reference evidence="6 7" key="1">
    <citation type="journal article" date="2016" name="Genome Biol. Evol.">
        <title>Gene Family Evolution Reflects Adaptation to Soil Environmental Stressors in the Genome of the Collembolan Orchesella cincta.</title>
        <authorList>
            <person name="Faddeeva-Vakhrusheva A."/>
            <person name="Derks M.F."/>
            <person name="Anvar S.Y."/>
            <person name="Agamennone V."/>
            <person name="Suring W."/>
            <person name="Smit S."/>
            <person name="van Straalen N.M."/>
            <person name="Roelofs D."/>
        </authorList>
    </citation>
    <scope>NUCLEOTIDE SEQUENCE [LARGE SCALE GENOMIC DNA]</scope>
    <source>
        <tissue evidence="6">Mixed pool</tissue>
    </source>
</reference>
<dbReference type="OrthoDB" id="5984008at2759"/>
<evidence type="ECO:0000313" key="6">
    <source>
        <dbReference type="EMBL" id="ODN03704.1"/>
    </source>
</evidence>
<organism evidence="6 7">
    <name type="scientific">Orchesella cincta</name>
    <name type="common">Springtail</name>
    <name type="synonym">Podura cincta</name>
    <dbReference type="NCBI Taxonomy" id="48709"/>
    <lineage>
        <taxon>Eukaryota</taxon>
        <taxon>Metazoa</taxon>
        <taxon>Ecdysozoa</taxon>
        <taxon>Arthropoda</taxon>
        <taxon>Hexapoda</taxon>
        <taxon>Collembola</taxon>
        <taxon>Entomobryomorpha</taxon>
        <taxon>Entomobryoidea</taxon>
        <taxon>Orchesellidae</taxon>
        <taxon>Orchesellinae</taxon>
        <taxon>Orchesella</taxon>
    </lineage>
</organism>
<evidence type="ECO:0000259" key="5">
    <source>
        <dbReference type="Pfam" id="PF01094"/>
    </source>
</evidence>
<comment type="caution">
    <text evidence="6">The sequence shown here is derived from an EMBL/GenBank/DDBJ whole genome shotgun (WGS) entry which is preliminary data.</text>
</comment>
<gene>
    <name evidence="6" type="ORF">Ocin01_02982</name>
</gene>
<keyword evidence="2" id="KW-0812">Transmembrane</keyword>
<dbReference type="Pfam" id="PF01094">
    <property type="entry name" value="ANF_receptor"/>
    <property type="match status" value="1"/>
</dbReference>
<keyword evidence="4" id="KW-0472">Membrane</keyword>
<feature type="non-terminal residue" evidence="6">
    <location>
        <position position="448"/>
    </location>
</feature>
<evidence type="ECO:0000256" key="1">
    <source>
        <dbReference type="ARBA" id="ARBA00004370"/>
    </source>
</evidence>
<protein>
    <submittedName>
        <fullName evidence="6">Glutamate receptor ionotropic, NMDA 2B</fullName>
    </submittedName>
</protein>
<evidence type="ECO:0000256" key="2">
    <source>
        <dbReference type="ARBA" id="ARBA00022692"/>
    </source>
</evidence>
<keyword evidence="7" id="KW-1185">Reference proteome</keyword>
<name>A0A1D2NEM0_ORCCI</name>
<comment type="subcellular location">
    <subcellularLocation>
        <location evidence="1">Membrane</location>
    </subcellularLocation>
</comment>
<dbReference type="EMBL" id="LJIJ01000066">
    <property type="protein sequence ID" value="ODN03704.1"/>
    <property type="molecule type" value="Genomic_DNA"/>
</dbReference>
<proteinExistence type="predicted"/>